<sequence length="78" mass="9160">MFMFFRSVMLFRSIIAKYHSGEPKIGIIYWCIRCFSICAWVRCFDCLHLLFFLPSRLYLFLATLGALAVSFFSCSYCS</sequence>
<dbReference type="WBParaSite" id="PEQ_0001095701-mRNA-1">
    <property type="protein sequence ID" value="PEQ_0001095701-mRNA-1"/>
    <property type="gene ID" value="PEQ_0001095701"/>
</dbReference>
<feature type="transmembrane region" description="Helical" evidence="1">
    <location>
        <begin position="57"/>
        <end position="77"/>
    </location>
</feature>
<reference evidence="3" key="1">
    <citation type="submission" date="2022-11" db="UniProtKB">
        <authorList>
            <consortium name="WormBaseParasite"/>
        </authorList>
    </citation>
    <scope>IDENTIFICATION</scope>
</reference>
<evidence type="ECO:0000313" key="3">
    <source>
        <dbReference type="WBParaSite" id="PEQ_0001095701-mRNA-1"/>
    </source>
</evidence>
<evidence type="ECO:0000256" key="1">
    <source>
        <dbReference type="SAM" id="Phobius"/>
    </source>
</evidence>
<dbReference type="Proteomes" id="UP000887564">
    <property type="component" value="Unplaced"/>
</dbReference>
<keyword evidence="1" id="KW-0472">Membrane</keyword>
<accession>A0A914RXP3</accession>
<name>A0A914RXP3_PAREQ</name>
<proteinExistence type="predicted"/>
<evidence type="ECO:0000313" key="2">
    <source>
        <dbReference type="Proteomes" id="UP000887564"/>
    </source>
</evidence>
<keyword evidence="1" id="KW-1133">Transmembrane helix</keyword>
<keyword evidence="1" id="KW-0812">Transmembrane</keyword>
<dbReference type="AlphaFoldDB" id="A0A914RXP3"/>
<organism evidence="2 3">
    <name type="scientific">Parascaris equorum</name>
    <name type="common">Equine roundworm</name>
    <dbReference type="NCBI Taxonomy" id="6256"/>
    <lineage>
        <taxon>Eukaryota</taxon>
        <taxon>Metazoa</taxon>
        <taxon>Ecdysozoa</taxon>
        <taxon>Nematoda</taxon>
        <taxon>Chromadorea</taxon>
        <taxon>Rhabditida</taxon>
        <taxon>Spirurina</taxon>
        <taxon>Ascaridomorpha</taxon>
        <taxon>Ascaridoidea</taxon>
        <taxon>Ascarididae</taxon>
        <taxon>Parascaris</taxon>
    </lineage>
</organism>
<protein>
    <submittedName>
        <fullName evidence="3">Uncharacterized protein</fullName>
    </submittedName>
</protein>
<keyword evidence="2" id="KW-1185">Reference proteome</keyword>